<dbReference type="Proteomes" id="UP000001693">
    <property type="component" value="Chromosome"/>
</dbReference>
<organism evidence="1 2">
    <name type="scientific">Leptothrix cholodnii (strain ATCC 51168 / LMG 8142 / SP-6)</name>
    <name type="common">Leptothrix discophora (strain SP-6)</name>
    <dbReference type="NCBI Taxonomy" id="395495"/>
    <lineage>
        <taxon>Bacteria</taxon>
        <taxon>Pseudomonadati</taxon>
        <taxon>Pseudomonadota</taxon>
        <taxon>Betaproteobacteria</taxon>
        <taxon>Burkholderiales</taxon>
        <taxon>Sphaerotilaceae</taxon>
        <taxon>Leptothrix</taxon>
    </lineage>
</organism>
<gene>
    <name evidence="1" type="ordered locus">Lcho_0146</name>
</gene>
<dbReference type="KEGG" id="lch:Lcho_0146"/>
<reference evidence="1 2" key="1">
    <citation type="submission" date="2008-03" db="EMBL/GenBank/DDBJ databases">
        <title>Complete sequence of Leptothrix cholodnii SP-6.</title>
        <authorList>
            <consortium name="US DOE Joint Genome Institute"/>
            <person name="Copeland A."/>
            <person name="Lucas S."/>
            <person name="Lapidus A."/>
            <person name="Glavina del Rio T."/>
            <person name="Dalin E."/>
            <person name="Tice H."/>
            <person name="Bruce D."/>
            <person name="Goodwin L."/>
            <person name="Pitluck S."/>
            <person name="Chertkov O."/>
            <person name="Brettin T."/>
            <person name="Detter J.C."/>
            <person name="Han C."/>
            <person name="Kuske C.R."/>
            <person name="Schmutz J."/>
            <person name="Larimer F."/>
            <person name="Land M."/>
            <person name="Hauser L."/>
            <person name="Kyrpides N."/>
            <person name="Lykidis A."/>
            <person name="Emerson D."/>
            <person name="Richardson P."/>
        </authorList>
    </citation>
    <scope>NUCLEOTIDE SEQUENCE [LARGE SCALE GENOMIC DNA]</scope>
    <source>
        <strain evidence="2">ATCC 51168 / LMG 8142 / SP-6</strain>
    </source>
</reference>
<keyword evidence="2" id="KW-1185">Reference proteome</keyword>
<protein>
    <submittedName>
        <fullName evidence="1">Uncharacterized protein</fullName>
    </submittedName>
</protein>
<sequence length="134" mass="14247" precursor="true">MRTLRLNHRQLRPIAWVTLMVWLFAFTAGVVNACALTLAGAAGDSSGHVYAESVVRQGHHEDAGKAGCLKLCDDGSSAIAKVKLPVVDLGSILLTLVEPWNAIAATTGAGIRQSLERPASHGPPLVIRFLRLTL</sequence>
<name>B1Y6U3_LEPCP</name>
<evidence type="ECO:0000313" key="1">
    <source>
        <dbReference type="EMBL" id="ACB32421.1"/>
    </source>
</evidence>
<dbReference type="eggNOG" id="ENOG5033KHQ">
    <property type="taxonomic scope" value="Bacteria"/>
</dbReference>
<dbReference type="AlphaFoldDB" id="B1Y6U3"/>
<dbReference type="HOGENOM" id="CLU_1894295_0_0_4"/>
<dbReference type="EMBL" id="CP001013">
    <property type="protein sequence ID" value="ACB32421.1"/>
    <property type="molecule type" value="Genomic_DNA"/>
</dbReference>
<proteinExistence type="predicted"/>
<dbReference type="RefSeq" id="WP_012345183.1">
    <property type="nucleotide sequence ID" value="NC_010524.1"/>
</dbReference>
<evidence type="ECO:0000313" key="2">
    <source>
        <dbReference type="Proteomes" id="UP000001693"/>
    </source>
</evidence>
<accession>B1Y6U3</accession>
<dbReference type="OrthoDB" id="9153945at2"/>
<dbReference type="STRING" id="395495.Lcho_0146"/>